<feature type="region of interest" description="Disordered" evidence="5">
    <location>
        <begin position="115"/>
        <end position="135"/>
    </location>
</feature>
<keyword evidence="3" id="KW-0547">Nucleotide-binding</keyword>
<dbReference type="InterPro" id="IPR003439">
    <property type="entry name" value="ABC_transporter-like_ATP-bd"/>
</dbReference>
<dbReference type="EMBL" id="DS999644">
    <property type="protein sequence ID" value="EFE79446.2"/>
    <property type="molecule type" value="Genomic_DNA"/>
</dbReference>
<evidence type="ECO:0000313" key="7">
    <source>
        <dbReference type="EMBL" id="EFE79446.2"/>
    </source>
</evidence>
<dbReference type="GO" id="GO:0005524">
    <property type="term" value="F:ATP binding"/>
    <property type="evidence" value="ECO:0007669"/>
    <property type="project" value="UniProtKB-KW"/>
</dbReference>
<feature type="compositionally biased region" description="Basic residues" evidence="5">
    <location>
        <begin position="240"/>
        <end position="251"/>
    </location>
</feature>
<evidence type="ECO:0000256" key="3">
    <source>
        <dbReference type="ARBA" id="ARBA00022741"/>
    </source>
</evidence>
<name>D6ALD2_STRFL</name>
<sequence>MVGQADAVVAPVEVLHEGGRIGEGSITALDGAAAGPAPRSSRGSVSTTGRARPSVWWASPVRAGRRSAGPSSVSPPCSRAASPSRAGASSGPGPPAGRALSRDLQVVFQDPYTSLTPSRTVGNTLGEPLLGHRTGAEEARTRIAELLDRVRQPADAADRLPREFSGGQRQRVANARALALRPRLVICDDPVSTVDRTNQRTVLELRLEIEEESGVAQSLRHARPVGGPLHGPPAGGVPGRRTRRDGRRAERHLRAPAPPAHGR</sequence>
<dbReference type="InterPro" id="IPR050319">
    <property type="entry name" value="ABC_transp_ATP-bind"/>
</dbReference>
<dbReference type="GO" id="GO:0016887">
    <property type="term" value="F:ATP hydrolysis activity"/>
    <property type="evidence" value="ECO:0007669"/>
    <property type="project" value="InterPro"/>
</dbReference>
<dbReference type="Pfam" id="PF00005">
    <property type="entry name" value="ABC_tran"/>
    <property type="match status" value="1"/>
</dbReference>
<accession>D6ALD2</accession>
<dbReference type="PROSITE" id="PS50893">
    <property type="entry name" value="ABC_TRANSPORTER_2"/>
    <property type="match status" value="1"/>
</dbReference>
<dbReference type="PANTHER" id="PTHR43776:SF7">
    <property type="entry name" value="D,D-DIPEPTIDE TRANSPORT ATP-BINDING PROTEIN DDPF-RELATED"/>
    <property type="match status" value="1"/>
</dbReference>
<gene>
    <name evidence="7" type="ORF">SSGG_06812</name>
</gene>
<comment type="similarity">
    <text evidence="1">Belongs to the ABC transporter superfamily.</text>
</comment>
<evidence type="ECO:0000256" key="2">
    <source>
        <dbReference type="ARBA" id="ARBA00022448"/>
    </source>
</evidence>
<dbReference type="Proteomes" id="UP000003986">
    <property type="component" value="Unassembled WGS sequence"/>
</dbReference>
<feature type="domain" description="ABC transporter" evidence="6">
    <location>
        <begin position="40"/>
        <end position="263"/>
    </location>
</feature>
<feature type="compositionally biased region" description="Low complexity" evidence="5">
    <location>
        <begin position="70"/>
        <end position="99"/>
    </location>
</feature>
<feature type="region of interest" description="Disordered" evidence="5">
    <location>
        <begin position="29"/>
        <end position="99"/>
    </location>
</feature>
<evidence type="ECO:0000259" key="6">
    <source>
        <dbReference type="PROSITE" id="PS50893"/>
    </source>
</evidence>
<dbReference type="AlphaFoldDB" id="D6ALD2"/>
<evidence type="ECO:0000256" key="4">
    <source>
        <dbReference type="ARBA" id="ARBA00022840"/>
    </source>
</evidence>
<evidence type="ECO:0000256" key="1">
    <source>
        <dbReference type="ARBA" id="ARBA00005417"/>
    </source>
</evidence>
<evidence type="ECO:0000256" key="5">
    <source>
        <dbReference type="SAM" id="MobiDB-lite"/>
    </source>
</evidence>
<evidence type="ECO:0000313" key="8">
    <source>
        <dbReference type="Proteomes" id="UP000003986"/>
    </source>
</evidence>
<proteinExistence type="inferred from homology"/>
<protein>
    <submittedName>
        <fullName evidence="7">Oligopeptide/dipeptide ABC transporter</fullName>
    </submittedName>
</protein>
<keyword evidence="2" id="KW-0813">Transport</keyword>
<feature type="compositionally biased region" description="Low complexity" evidence="5">
    <location>
        <begin position="39"/>
        <end position="52"/>
    </location>
</feature>
<dbReference type="Gene3D" id="3.40.50.300">
    <property type="entry name" value="P-loop containing nucleotide triphosphate hydrolases"/>
    <property type="match status" value="1"/>
</dbReference>
<feature type="region of interest" description="Disordered" evidence="5">
    <location>
        <begin position="216"/>
        <end position="263"/>
    </location>
</feature>
<keyword evidence="4" id="KW-0067">ATP-binding</keyword>
<reference evidence="8" key="1">
    <citation type="submission" date="2008-10" db="EMBL/GenBank/DDBJ databases">
        <authorList>
            <person name="Molnar K."/>
        </authorList>
    </citation>
    <scope>NUCLEOTIDE SEQUENCE [LARGE SCALE GENOMIC DNA]</scope>
    <source>
        <strain evidence="8">NRRL 15998</strain>
    </source>
</reference>
<organism evidence="7 8">
    <name type="scientific">Streptomyces filamentosus NRRL 15998</name>
    <dbReference type="NCBI Taxonomy" id="457431"/>
    <lineage>
        <taxon>Bacteria</taxon>
        <taxon>Bacillati</taxon>
        <taxon>Actinomycetota</taxon>
        <taxon>Actinomycetes</taxon>
        <taxon>Kitasatosporales</taxon>
        <taxon>Streptomycetaceae</taxon>
        <taxon>Streptomyces</taxon>
    </lineage>
</organism>
<dbReference type="InterPro" id="IPR027417">
    <property type="entry name" value="P-loop_NTPase"/>
</dbReference>
<dbReference type="PANTHER" id="PTHR43776">
    <property type="entry name" value="TRANSPORT ATP-BINDING PROTEIN"/>
    <property type="match status" value="1"/>
</dbReference>
<dbReference type="SUPFAM" id="SSF52540">
    <property type="entry name" value="P-loop containing nucleoside triphosphate hydrolases"/>
    <property type="match status" value="1"/>
</dbReference>
<reference evidence="8" key="2">
    <citation type="submission" date="2008-12" db="EMBL/GenBank/DDBJ databases">
        <title>Annotation of Streptomyces roseosporus strain NRRL 15998.</title>
        <authorList>
            <consortium name="The Broad Institute Genome Sequencing Platform"/>
            <consortium name="Broad Institute Microbial Sequencing Center"/>
            <person name="Fischbach M."/>
            <person name="Ward D."/>
            <person name="Young S."/>
            <person name="Kodira C.D."/>
            <person name="Zeng Q."/>
            <person name="Koehrsen M."/>
            <person name="Godfrey P."/>
            <person name="Alvarado L."/>
            <person name="Berlin A.M."/>
            <person name="Borenstein D."/>
            <person name="Chen Z."/>
            <person name="Engels R."/>
            <person name="Freedman E."/>
            <person name="Gellesch M."/>
            <person name="Goldberg J."/>
            <person name="Griggs A."/>
            <person name="Gujja S."/>
            <person name="Heiman D.I."/>
            <person name="Hepburn T.A."/>
            <person name="Howarth C."/>
            <person name="Jen D."/>
            <person name="Larson L."/>
            <person name="Lewis B."/>
            <person name="Mehta T."/>
            <person name="Park D."/>
            <person name="Pearson M."/>
            <person name="Roberts A."/>
            <person name="Saif S."/>
            <person name="Shea T.D."/>
            <person name="Shenoy N."/>
            <person name="Sisk P."/>
            <person name="Stolte C."/>
            <person name="Sykes S.N."/>
            <person name="Walk T."/>
            <person name="White J."/>
            <person name="Yandava C."/>
            <person name="Straight P."/>
            <person name="Clardy J."/>
            <person name="Hung D."/>
            <person name="Kolter R."/>
            <person name="Mekalanos J."/>
            <person name="Walker S."/>
            <person name="Walsh C.T."/>
            <person name="Wieland B.L.C."/>
            <person name="Ilzarbe M."/>
            <person name="Galagan J."/>
            <person name="Nusbaum C."/>
            <person name="Birren B."/>
        </authorList>
    </citation>
    <scope>NUCLEOTIDE SEQUENCE [LARGE SCALE GENOMIC DNA]</scope>
    <source>
        <strain evidence="8">NRRL 15998</strain>
    </source>
</reference>